<dbReference type="FunFam" id="2.40.50.140:FF:000012">
    <property type="entry name" value="DNA ligase"/>
    <property type="match status" value="1"/>
</dbReference>
<dbReference type="OrthoDB" id="9759736at2"/>
<dbReference type="HAMAP" id="MF_01588">
    <property type="entry name" value="DNA_ligase_A"/>
    <property type="match status" value="1"/>
</dbReference>
<dbReference type="Pfam" id="PF03119">
    <property type="entry name" value="DNA_ligase_ZBD"/>
    <property type="match status" value="1"/>
</dbReference>
<feature type="domain" description="BRCT" evidence="16">
    <location>
        <begin position="597"/>
        <end position="684"/>
    </location>
</feature>
<dbReference type="PANTHER" id="PTHR23389">
    <property type="entry name" value="CHROMOSOME TRANSMISSION FIDELITY FACTOR 18"/>
    <property type="match status" value="1"/>
</dbReference>
<comment type="cofactor">
    <cofactor evidence="14">
        <name>Mg(2+)</name>
        <dbReference type="ChEBI" id="CHEBI:18420"/>
    </cofactor>
    <cofactor evidence="14">
        <name>Mn(2+)</name>
        <dbReference type="ChEBI" id="CHEBI:29035"/>
    </cofactor>
</comment>
<feature type="binding site" evidence="14">
    <location>
        <position position="413"/>
    </location>
    <ligand>
        <name>Zn(2+)</name>
        <dbReference type="ChEBI" id="CHEBI:29105"/>
    </ligand>
</feature>
<dbReference type="AlphaFoldDB" id="A0A1G6YJN8"/>
<dbReference type="SMART" id="SM00532">
    <property type="entry name" value="LIGANc"/>
    <property type="match status" value="1"/>
</dbReference>
<dbReference type="SUPFAM" id="SSF50249">
    <property type="entry name" value="Nucleic acid-binding proteins"/>
    <property type="match status" value="1"/>
</dbReference>
<sequence length="684" mass="74802">MPVETPSEALIARHQQLCRQLHHHSWRYHSLDQPEITDAAYDALFGELRQIETRYPQLITPDSPSQRVGSPPDSAFSSVGHLQPMLSLDNAFDETGLREFDQRLRSHLQLADPIDYLCELKMDGVAVALRYEQGRLAMAATRGDGHSGEDIRANIRTLATVPLRLRPGAPDLLEVRGEVYMELAAFRQLNQQREEQGQNAFANPRNAAAGSLRQLDPHETARRPLKIFCYGVGACSATLPDRQQQVLLQLQDWGLRINRSHLYPATGIEAVWQLCQRLAGLRETLPYEIDGLVVKVDQLALHDRLGSTSRAPRWAIAYKFAARQGRTRLRQVQLQVGRTGAITPVALLEPVSVGGVTISRASLHNWDEIARLDVRIGDEVIVERAGDVIPDLVAVVSERRDGSEQPIPLPQQCPVCGAPVARLRDEVVPRCQGLRCPAQLKGQLKHFVSRQGMDIDGLGEKIIEQLLGQGLVHTLADLYQLRSEQLLPLERMGAKKAANLLAAIDASKTRPLHRLLAALGIRHVGEHVARLLAEAFGTLDALMAASAEELQQIHAIGPQVSDSLQHFFANPDNRAVLQQLHNSGVRPPAASAPAPPTATGIFAGKTLVLTGTLQQLSRSEAKSHIEAAGGRVSSALSGKTDYLVVGENPGSKLRQAETLGVPCLSEKDLLQHLSAGDSAGKEQP</sequence>
<dbReference type="Gene3D" id="6.20.10.30">
    <property type="match status" value="1"/>
</dbReference>
<feature type="binding site" evidence="14">
    <location>
        <position position="416"/>
    </location>
    <ligand>
        <name>Zn(2+)</name>
        <dbReference type="ChEBI" id="CHEBI:29105"/>
    </ligand>
</feature>
<keyword evidence="9 14" id="KW-0460">Magnesium</keyword>
<dbReference type="SUPFAM" id="SSF56091">
    <property type="entry name" value="DNA ligase/mRNA capping enzyme, catalytic domain"/>
    <property type="match status" value="1"/>
</dbReference>
<name>A0A1G6YJN8_9BACT</name>
<dbReference type="InterPro" id="IPR012340">
    <property type="entry name" value="NA-bd_OB-fold"/>
</dbReference>
<proteinExistence type="inferred from homology"/>
<feature type="binding site" evidence="14">
    <location>
        <position position="178"/>
    </location>
    <ligand>
        <name>NAD(+)</name>
        <dbReference type="ChEBI" id="CHEBI:57540"/>
    </ligand>
</feature>
<keyword evidence="7 14" id="KW-0227">DNA damage</keyword>
<feature type="binding site" evidence="14">
    <location>
        <position position="119"/>
    </location>
    <ligand>
        <name>NAD(+)</name>
        <dbReference type="ChEBI" id="CHEBI:57540"/>
    </ligand>
</feature>
<dbReference type="GO" id="GO:0006260">
    <property type="term" value="P:DNA replication"/>
    <property type="evidence" value="ECO:0007669"/>
    <property type="project" value="UniProtKB-KW"/>
</dbReference>
<feature type="binding site" evidence="14">
    <location>
        <position position="436"/>
    </location>
    <ligand>
        <name>Zn(2+)</name>
        <dbReference type="ChEBI" id="CHEBI:29105"/>
    </ligand>
</feature>
<dbReference type="SMART" id="SM00292">
    <property type="entry name" value="BRCT"/>
    <property type="match status" value="1"/>
</dbReference>
<evidence type="ECO:0000256" key="10">
    <source>
        <dbReference type="ARBA" id="ARBA00023027"/>
    </source>
</evidence>
<keyword evidence="18" id="KW-1185">Reference proteome</keyword>
<evidence type="ECO:0000256" key="9">
    <source>
        <dbReference type="ARBA" id="ARBA00022842"/>
    </source>
</evidence>
<gene>
    <name evidence="14" type="primary">ligA</name>
    <name evidence="17" type="ORF">SAMN05661003_10266</name>
</gene>
<dbReference type="InterPro" id="IPR018239">
    <property type="entry name" value="DNA_ligase_AS"/>
</dbReference>
<dbReference type="GO" id="GO:0006281">
    <property type="term" value="P:DNA repair"/>
    <property type="evidence" value="ECO:0007669"/>
    <property type="project" value="UniProtKB-KW"/>
</dbReference>
<dbReference type="GO" id="GO:0003911">
    <property type="term" value="F:DNA ligase (NAD+) activity"/>
    <property type="evidence" value="ECO:0007669"/>
    <property type="project" value="UniProtKB-UniRule"/>
</dbReference>
<dbReference type="Pfam" id="PF14520">
    <property type="entry name" value="HHH_5"/>
    <property type="match status" value="1"/>
</dbReference>
<comment type="similarity">
    <text evidence="13 14">Belongs to the NAD-dependent DNA ligase family. LigA subfamily.</text>
</comment>
<dbReference type="Pfam" id="PF00533">
    <property type="entry name" value="BRCT"/>
    <property type="match status" value="1"/>
</dbReference>
<feature type="binding site" evidence="14">
    <location>
        <position position="319"/>
    </location>
    <ligand>
        <name>NAD(+)</name>
        <dbReference type="ChEBI" id="CHEBI:57540"/>
    </ligand>
</feature>
<dbReference type="FunFam" id="1.10.150.20:FF:000007">
    <property type="entry name" value="DNA ligase"/>
    <property type="match status" value="1"/>
</dbReference>
<evidence type="ECO:0000313" key="17">
    <source>
        <dbReference type="EMBL" id="SDD90213.1"/>
    </source>
</evidence>
<evidence type="ECO:0000256" key="8">
    <source>
        <dbReference type="ARBA" id="ARBA00022833"/>
    </source>
</evidence>
<keyword evidence="6 14" id="KW-0479">Metal-binding</keyword>
<keyword evidence="4 14" id="KW-0436">Ligase</keyword>
<evidence type="ECO:0000256" key="13">
    <source>
        <dbReference type="ARBA" id="ARBA00060881"/>
    </source>
</evidence>
<keyword evidence="10 14" id="KW-0520">NAD</keyword>
<dbReference type="EC" id="6.5.1.2" evidence="2 14"/>
<feature type="binding site" evidence="14">
    <location>
        <position position="295"/>
    </location>
    <ligand>
        <name>NAD(+)</name>
        <dbReference type="ChEBI" id="CHEBI:57540"/>
    </ligand>
</feature>
<dbReference type="CDD" id="cd17748">
    <property type="entry name" value="BRCT_DNA_ligase_like"/>
    <property type="match status" value="1"/>
</dbReference>
<dbReference type="SUPFAM" id="SSF52113">
    <property type="entry name" value="BRCT domain"/>
    <property type="match status" value="1"/>
</dbReference>
<feature type="binding site" evidence="14">
    <location>
        <position position="431"/>
    </location>
    <ligand>
        <name>Zn(2+)</name>
        <dbReference type="ChEBI" id="CHEBI:29105"/>
    </ligand>
</feature>
<dbReference type="InterPro" id="IPR001357">
    <property type="entry name" value="BRCT_dom"/>
</dbReference>
<dbReference type="PROSITE" id="PS01056">
    <property type="entry name" value="DNA_LIGASE_N2"/>
    <property type="match status" value="1"/>
</dbReference>
<dbReference type="InterPro" id="IPR004150">
    <property type="entry name" value="NAD_DNA_ligase_OB"/>
</dbReference>
<dbReference type="FunFam" id="1.10.150.20:FF:000006">
    <property type="entry name" value="DNA ligase"/>
    <property type="match status" value="1"/>
</dbReference>
<dbReference type="NCBIfam" id="TIGR00575">
    <property type="entry name" value="dnlj"/>
    <property type="match status" value="1"/>
</dbReference>
<dbReference type="NCBIfam" id="NF005932">
    <property type="entry name" value="PRK07956.1"/>
    <property type="match status" value="1"/>
</dbReference>
<feature type="binding site" evidence="14">
    <location>
        <position position="142"/>
    </location>
    <ligand>
        <name>NAD(+)</name>
        <dbReference type="ChEBI" id="CHEBI:57540"/>
    </ligand>
</feature>
<keyword evidence="8 14" id="KW-0862">Zinc</keyword>
<dbReference type="EMBL" id="FNAQ01000002">
    <property type="protein sequence ID" value="SDD90213.1"/>
    <property type="molecule type" value="Genomic_DNA"/>
</dbReference>
<keyword evidence="14" id="KW-0464">Manganese</keyword>
<evidence type="ECO:0000256" key="7">
    <source>
        <dbReference type="ARBA" id="ARBA00022763"/>
    </source>
</evidence>
<accession>A0A1G6YJN8</accession>
<feature type="binding site" evidence="14">
    <location>
        <begin position="38"/>
        <end position="42"/>
    </location>
    <ligand>
        <name>NAD(+)</name>
        <dbReference type="ChEBI" id="CHEBI:57540"/>
    </ligand>
</feature>
<evidence type="ECO:0000256" key="2">
    <source>
        <dbReference type="ARBA" id="ARBA00012722"/>
    </source>
</evidence>
<dbReference type="Pfam" id="PF01653">
    <property type="entry name" value="DNA_ligase_aden"/>
    <property type="match status" value="1"/>
</dbReference>
<protein>
    <recommendedName>
        <fullName evidence="3 14">DNA ligase</fullName>
        <ecNumber evidence="2 14">6.5.1.2</ecNumber>
    </recommendedName>
    <alternativeName>
        <fullName evidence="14">Polydeoxyribonucleotide synthase [NAD(+)]</fullName>
    </alternativeName>
</protein>
<dbReference type="Pfam" id="PF03120">
    <property type="entry name" value="OB_DNA_ligase"/>
    <property type="match status" value="1"/>
</dbReference>
<dbReference type="PANTHER" id="PTHR23389:SF9">
    <property type="entry name" value="DNA LIGASE"/>
    <property type="match status" value="1"/>
</dbReference>
<dbReference type="InterPro" id="IPR010994">
    <property type="entry name" value="RuvA_2-like"/>
</dbReference>
<evidence type="ECO:0000256" key="3">
    <source>
        <dbReference type="ARBA" id="ARBA00013308"/>
    </source>
</evidence>
<dbReference type="CDD" id="cd00114">
    <property type="entry name" value="LIGANc"/>
    <property type="match status" value="1"/>
</dbReference>
<dbReference type="InterPro" id="IPR004149">
    <property type="entry name" value="Znf_DNAligase_C4"/>
</dbReference>
<organism evidence="17 18">
    <name type="scientific">Desulfuromonas thiophila</name>
    <dbReference type="NCBI Taxonomy" id="57664"/>
    <lineage>
        <taxon>Bacteria</taxon>
        <taxon>Pseudomonadati</taxon>
        <taxon>Thermodesulfobacteriota</taxon>
        <taxon>Desulfuromonadia</taxon>
        <taxon>Desulfuromonadales</taxon>
        <taxon>Desulfuromonadaceae</taxon>
        <taxon>Desulfuromonas</taxon>
    </lineage>
</organism>
<dbReference type="Gene3D" id="1.10.150.20">
    <property type="entry name" value="5' to 3' exonuclease, C-terminal subdomain"/>
    <property type="match status" value="2"/>
</dbReference>
<keyword evidence="5 14" id="KW-0235">DNA replication</keyword>
<feature type="active site" description="N6-AMP-lysine intermediate" evidence="14">
    <location>
        <position position="121"/>
    </location>
</feature>
<evidence type="ECO:0000313" key="18">
    <source>
        <dbReference type="Proteomes" id="UP000243205"/>
    </source>
</evidence>
<dbReference type="PROSITE" id="PS50172">
    <property type="entry name" value="BRCT"/>
    <property type="match status" value="1"/>
</dbReference>
<comment type="catalytic activity">
    <reaction evidence="12 14 15">
        <text>NAD(+) + (deoxyribonucleotide)n-3'-hydroxyl + 5'-phospho-(deoxyribonucleotide)m = (deoxyribonucleotide)n+m + AMP + beta-nicotinamide D-nucleotide.</text>
        <dbReference type="EC" id="6.5.1.2"/>
    </reaction>
</comment>
<feature type="binding site" evidence="14">
    <location>
        <begin position="87"/>
        <end position="88"/>
    </location>
    <ligand>
        <name>NAD(+)</name>
        <dbReference type="ChEBI" id="CHEBI:57540"/>
    </ligand>
</feature>
<dbReference type="GO" id="GO:0005829">
    <property type="term" value="C:cytosol"/>
    <property type="evidence" value="ECO:0007669"/>
    <property type="project" value="TreeGrafter"/>
</dbReference>
<evidence type="ECO:0000256" key="14">
    <source>
        <dbReference type="HAMAP-Rule" id="MF_01588"/>
    </source>
</evidence>
<reference evidence="18" key="1">
    <citation type="submission" date="2016-10" db="EMBL/GenBank/DDBJ databases">
        <authorList>
            <person name="Varghese N."/>
            <person name="Submissions S."/>
        </authorList>
    </citation>
    <scope>NUCLEOTIDE SEQUENCE [LARGE SCALE GENOMIC DNA]</scope>
    <source>
        <strain evidence="18">DSM 8987</strain>
    </source>
</reference>
<dbReference type="InterPro" id="IPR001679">
    <property type="entry name" value="DNA_ligase"/>
</dbReference>
<dbReference type="GO" id="GO:0046872">
    <property type="term" value="F:metal ion binding"/>
    <property type="evidence" value="ECO:0007669"/>
    <property type="project" value="UniProtKB-KW"/>
</dbReference>
<dbReference type="Proteomes" id="UP000243205">
    <property type="component" value="Unassembled WGS sequence"/>
</dbReference>
<dbReference type="InterPro" id="IPR041663">
    <property type="entry name" value="DisA/LigA_HHH"/>
</dbReference>
<evidence type="ECO:0000256" key="5">
    <source>
        <dbReference type="ARBA" id="ARBA00022705"/>
    </source>
</evidence>
<dbReference type="Gene3D" id="1.10.287.610">
    <property type="entry name" value="Helix hairpin bin"/>
    <property type="match status" value="1"/>
</dbReference>
<dbReference type="InterPro" id="IPR013840">
    <property type="entry name" value="DNAligase_N"/>
</dbReference>
<dbReference type="STRING" id="57664.SAMN05661003_10266"/>
<keyword evidence="11 14" id="KW-0234">DNA repair</keyword>
<dbReference type="InterPro" id="IPR036420">
    <property type="entry name" value="BRCT_dom_sf"/>
</dbReference>
<dbReference type="Pfam" id="PF12826">
    <property type="entry name" value="HHH_2"/>
    <property type="match status" value="1"/>
</dbReference>
<dbReference type="InterPro" id="IPR033136">
    <property type="entry name" value="DNA_ligase_CS"/>
</dbReference>
<evidence type="ECO:0000256" key="15">
    <source>
        <dbReference type="RuleBase" id="RU000618"/>
    </source>
</evidence>
<evidence type="ECO:0000259" key="16">
    <source>
        <dbReference type="PROSITE" id="PS50172"/>
    </source>
</evidence>
<dbReference type="Gene3D" id="2.40.50.140">
    <property type="entry name" value="Nucleic acid-binding proteins"/>
    <property type="match status" value="1"/>
</dbReference>
<dbReference type="PROSITE" id="PS01055">
    <property type="entry name" value="DNA_LIGASE_N1"/>
    <property type="match status" value="1"/>
</dbReference>
<dbReference type="Gene3D" id="3.40.50.10190">
    <property type="entry name" value="BRCT domain"/>
    <property type="match status" value="1"/>
</dbReference>
<dbReference type="FunFam" id="3.30.470.30:FF:000001">
    <property type="entry name" value="DNA ligase"/>
    <property type="match status" value="1"/>
</dbReference>
<evidence type="ECO:0000256" key="6">
    <source>
        <dbReference type="ARBA" id="ARBA00022723"/>
    </source>
</evidence>
<comment type="function">
    <text evidence="1 14">DNA ligase that catalyzes the formation of phosphodiester linkages between 5'-phosphoryl and 3'-hydroxyl groups in double-stranded DNA using NAD as a coenzyme and as the energy source for the reaction. It is essential for DNA replication and repair of damaged DNA.</text>
</comment>
<evidence type="ECO:0000256" key="4">
    <source>
        <dbReference type="ARBA" id="ARBA00022598"/>
    </source>
</evidence>
<evidence type="ECO:0000256" key="12">
    <source>
        <dbReference type="ARBA" id="ARBA00034005"/>
    </source>
</evidence>
<evidence type="ECO:0000256" key="11">
    <source>
        <dbReference type="ARBA" id="ARBA00023204"/>
    </source>
</evidence>
<evidence type="ECO:0000256" key="1">
    <source>
        <dbReference type="ARBA" id="ARBA00004067"/>
    </source>
</evidence>
<dbReference type="InterPro" id="IPR013839">
    <property type="entry name" value="DNAligase_adenylation"/>
</dbReference>
<dbReference type="PIRSF" id="PIRSF001604">
    <property type="entry name" value="LigA"/>
    <property type="match status" value="1"/>
</dbReference>
<dbReference type="SUPFAM" id="SSF47781">
    <property type="entry name" value="RuvA domain 2-like"/>
    <property type="match status" value="1"/>
</dbReference>
<dbReference type="RefSeq" id="WP_092075987.1">
    <property type="nucleotide sequence ID" value="NZ_FNAQ01000002.1"/>
</dbReference>
<dbReference type="Gene3D" id="3.30.470.30">
    <property type="entry name" value="DNA ligase/mRNA capping enzyme"/>
    <property type="match status" value="1"/>
</dbReference>